<feature type="transmembrane region" description="Helical" evidence="1">
    <location>
        <begin position="101"/>
        <end position="127"/>
    </location>
</feature>
<reference evidence="2 3" key="1">
    <citation type="submission" date="2013-12" db="EMBL/GenBank/DDBJ databases">
        <title>Genome and proteome characterization of Caldibacillus debilis GB1 derived from a cellulolytic aero-tolerant co-culture.</title>
        <authorList>
            <person name="Wushke S.T."/>
            <person name="Zhang X."/>
            <person name="Fristensky B."/>
            <person name="Wilkins J.A."/>
            <person name="Levin D.B."/>
            <person name="Sparling R."/>
        </authorList>
    </citation>
    <scope>NUCLEOTIDE SEQUENCE [LARGE SCALE GENOMIC DNA]</scope>
    <source>
        <strain evidence="2 3">GB1</strain>
    </source>
</reference>
<keyword evidence="1" id="KW-1133">Transmembrane helix</keyword>
<dbReference type="EMBL" id="AZRV01000006">
    <property type="protein sequence ID" value="RKO63562.1"/>
    <property type="molecule type" value="Genomic_DNA"/>
</dbReference>
<accession>A0A420VIR3</accession>
<dbReference type="Proteomes" id="UP000286235">
    <property type="component" value="Unassembled WGS sequence"/>
</dbReference>
<evidence type="ECO:0000256" key="1">
    <source>
        <dbReference type="SAM" id="Phobius"/>
    </source>
</evidence>
<protein>
    <submittedName>
        <fullName evidence="2">Uncharacterized protein</fullName>
    </submittedName>
</protein>
<gene>
    <name evidence="2" type="ORF">Cdeb_02824</name>
</gene>
<evidence type="ECO:0000313" key="3">
    <source>
        <dbReference type="Proteomes" id="UP000286235"/>
    </source>
</evidence>
<keyword evidence="1" id="KW-0812">Transmembrane</keyword>
<keyword evidence="1" id="KW-0472">Membrane</keyword>
<organism evidence="2 3">
    <name type="scientific">Caldibacillus debilis GB1</name>
    <dbReference type="NCBI Taxonomy" id="1339248"/>
    <lineage>
        <taxon>Bacteria</taxon>
        <taxon>Bacillati</taxon>
        <taxon>Bacillota</taxon>
        <taxon>Bacilli</taxon>
        <taxon>Bacillales</taxon>
        <taxon>Bacillaceae</taxon>
        <taxon>Caldibacillus</taxon>
    </lineage>
</organism>
<sequence length="188" mass="20237">MKGYEGNLRKQRIKSLCDNKLTMWEDQGENITETILNMGDHLKSAKENQDLLNDSVNKLDSSPAVQFQQALGQLKLALEPLLGVIASIVGKIAEWAKNNPTLVATITAIVTTLGILLGIMMGLAPIFTALSVAAGALRVSIGAIATPVLIVIGVITALISIGVALWKNWDTVRKKASEIVGEYQNFLQ</sequence>
<proteinExistence type="predicted"/>
<dbReference type="AlphaFoldDB" id="A0A420VIR3"/>
<name>A0A420VIR3_9BACI</name>
<comment type="caution">
    <text evidence="2">The sequence shown here is derived from an EMBL/GenBank/DDBJ whole genome shotgun (WGS) entry which is preliminary data.</text>
</comment>
<evidence type="ECO:0000313" key="2">
    <source>
        <dbReference type="EMBL" id="RKO63562.1"/>
    </source>
</evidence>
<keyword evidence="3" id="KW-1185">Reference proteome</keyword>
<feature type="transmembrane region" description="Helical" evidence="1">
    <location>
        <begin position="139"/>
        <end position="166"/>
    </location>
</feature>